<accession>A0ABX8XVR5</accession>
<dbReference type="InterPro" id="IPR036390">
    <property type="entry name" value="WH_DNA-bd_sf"/>
</dbReference>
<gene>
    <name evidence="3" type="ORF">K1J60_29050</name>
</gene>
<comment type="similarity">
    <text evidence="1">Belongs to the ROK (NagC/XylR) family.</text>
</comment>
<dbReference type="Pfam" id="PF00480">
    <property type="entry name" value="ROK"/>
    <property type="match status" value="1"/>
</dbReference>
<proteinExistence type="inferred from homology"/>
<keyword evidence="4" id="KW-1185">Reference proteome</keyword>
<protein>
    <submittedName>
        <fullName evidence="3">ROK family protein</fullName>
    </submittedName>
</protein>
<evidence type="ECO:0000256" key="2">
    <source>
        <dbReference type="SAM" id="MobiDB-lite"/>
    </source>
</evidence>
<dbReference type="EMBL" id="CP080647">
    <property type="protein sequence ID" value="QYX80035.1"/>
    <property type="molecule type" value="Genomic_DNA"/>
</dbReference>
<name>A0ABX8XVR5_9ACTN</name>
<dbReference type="InterPro" id="IPR000600">
    <property type="entry name" value="ROK"/>
</dbReference>
<feature type="region of interest" description="Disordered" evidence="2">
    <location>
        <begin position="1"/>
        <end position="49"/>
    </location>
</feature>
<feature type="compositionally biased region" description="Low complexity" evidence="2">
    <location>
        <begin position="19"/>
        <end position="43"/>
    </location>
</feature>
<dbReference type="SUPFAM" id="SSF53067">
    <property type="entry name" value="Actin-like ATPase domain"/>
    <property type="match status" value="1"/>
</dbReference>
<dbReference type="SUPFAM" id="SSF46785">
    <property type="entry name" value="Winged helix' DNA-binding domain"/>
    <property type="match status" value="1"/>
</dbReference>
<feature type="compositionally biased region" description="Low complexity" evidence="2">
    <location>
        <begin position="1"/>
        <end position="12"/>
    </location>
</feature>
<organism evidence="3 4">
    <name type="scientific">Streptomyces akebiae</name>
    <dbReference type="NCBI Taxonomy" id="2865673"/>
    <lineage>
        <taxon>Bacteria</taxon>
        <taxon>Bacillati</taxon>
        <taxon>Actinomycetota</taxon>
        <taxon>Actinomycetes</taxon>
        <taxon>Kitasatosporales</taxon>
        <taxon>Streptomycetaceae</taxon>
        <taxon>Streptomyces</taxon>
    </lineage>
</organism>
<reference evidence="3 4" key="1">
    <citation type="submission" date="2021-08" db="EMBL/GenBank/DDBJ databases">
        <authorList>
            <person name="Ping M."/>
        </authorList>
    </citation>
    <scope>NUCLEOTIDE SEQUENCE [LARGE SCALE GENOMIC DNA]</scope>
    <source>
        <strain evidence="3 4">MG28</strain>
    </source>
</reference>
<dbReference type="Gene3D" id="3.30.420.40">
    <property type="match status" value="2"/>
</dbReference>
<dbReference type="PANTHER" id="PTHR18964:SF149">
    <property type="entry name" value="BIFUNCTIONAL UDP-N-ACETYLGLUCOSAMINE 2-EPIMERASE_N-ACETYLMANNOSAMINE KINASE"/>
    <property type="match status" value="1"/>
</dbReference>
<evidence type="ECO:0000256" key="1">
    <source>
        <dbReference type="ARBA" id="ARBA00006479"/>
    </source>
</evidence>
<dbReference type="InterPro" id="IPR043129">
    <property type="entry name" value="ATPase_NBD"/>
</dbReference>
<sequence>MPRAATAPTLQAPLPPTPASSAALRAAPPSAPAAAAGSPVPRAADSDRRRTSASVVLRSVLEHGPVARSVIARVTGLSPASVTDYCARFTGLGLVREAEPPRRSKGAGRPHVPLDLDDSRFVVGGVHVAVPFTTVALLDLRGRVLVERRSTHTSTEPGTVLARAADELRALLDARPGCRALAVGFAAGGWVDRETGTVVEHPLLGWRDVPVRDVLGARTGLPVHVDGHARALVGAEQLFGGARGSRSVLHLFVGNLVDAAFATNDEVHHGPRSQAGSVAHLPLPGGTEPCDCGRVGCLQAELSERTLCRRAREAGVIDGTNPMRVLAAAADGDATAVRLLVERARMVGRAVDLLLDVLNPETVVVTEIGVIGRADCLAALHEMVGAGRAATVAPTSFADRVPATAGGAVALDVLFRDPLGSVERLEHTSAGAG</sequence>
<dbReference type="Gene3D" id="1.10.10.10">
    <property type="entry name" value="Winged helix-like DNA-binding domain superfamily/Winged helix DNA-binding domain"/>
    <property type="match status" value="1"/>
</dbReference>
<dbReference type="PANTHER" id="PTHR18964">
    <property type="entry name" value="ROK (REPRESSOR, ORF, KINASE) FAMILY"/>
    <property type="match status" value="1"/>
</dbReference>
<dbReference type="Proteomes" id="UP000827138">
    <property type="component" value="Chromosome"/>
</dbReference>
<evidence type="ECO:0000313" key="4">
    <source>
        <dbReference type="Proteomes" id="UP000827138"/>
    </source>
</evidence>
<dbReference type="InterPro" id="IPR036388">
    <property type="entry name" value="WH-like_DNA-bd_sf"/>
</dbReference>
<evidence type="ECO:0000313" key="3">
    <source>
        <dbReference type="EMBL" id="QYX80035.1"/>
    </source>
</evidence>